<dbReference type="Proteomes" id="UP000657177">
    <property type="component" value="Unassembled WGS sequence"/>
</dbReference>
<dbReference type="SUPFAM" id="SSF51556">
    <property type="entry name" value="Metallo-dependent hydrolases"/>
    <property type="match status" value="1"/>
</dbReference>
<protein>
    <submittedName>
        <fullName evidence="1">Dipeptidase</fullName>
    </submittedName>
</protein>
<organism evidence="1 2">
    <name type="scientific">Capillibacterium thermochitinicola</name>
    <dbReference type="NCBI Taxonomy" id="2699427"/>
    <lineage>
        <taxon>Bacteria</taxon>
        <taxon>Bacillati</taxon>
        <taxon>Bacillota</taxon>
        <taxon>Capillibacterium</taxon>
    </lineage>
</organism>
<dbReference type="Gene3D" id="3.20.20.140">
    <property type="entry name" value="Metal-dependent hydrolases"/>
    <property type="match status" value="1"/>
</dbReference>
<dbReference type="InterPro" id="IPR008257">
    <property type="entry name" value="Pept_M19"/>
</dbReference>
<sequence length="316" mass="34565">MRSEFGPILDGHADTLVRIMEDGGSLGHAPHLQLDIPRLKKAGVWLQVLAVCAGERPAAYAWAKTVITRWRQEYHRWREELIWIRSRGDFEAWHGGKKIGVILALEGLEPLEGELSRLEEFYEAGVRMFSLTWNGANPFACGVGVPEDRGLTPLGKAVVRMAEERGMILDLSHLGRKSFIDLIDLARQPVCVSHANVDPVHAHRRNLTAEQIRLVAATGGTVGLTFYPPFIGAGAVGSADLIPHLEALLEIGGMDCPALGSDFDGIDCTPTDLPDVSSLPVFLHGLAAAGYGREIIRKVAGGNFYRFLRDKFAVTN</sequence>
<dbReference type="CDD" id="cd01301">
    <property type="entry name" value="rDP_like"/>
    <property type="match status" value="1"/>
</dbReference>
<proteinExistence type="predicted"/>
<dbReference type="PANTHER" id="PTHR10443:SF12">
    <property type="entry name" value="DIPEPTIDASE"/>
    <property type="match status" value="1"/>
</dbReference>
<reference evidence="1" key="1">
    <citation type="submission" date="2020-06" db="EMBL/GenBank/DDBJ databases">
        <title>Novel chitinolytic bacterium.</title>
        <authorList>
            <person name="Ungkulpasvich U."/>
            <person name="Kosugi A."/>
            <person name="Uke A."/>
        </authorList>
    </citation>
    <scope>NUCLEOTIDE SEQUENCE</scope>
    <source>
        <strain evidence="1">UUS1-1</strain>
    </source>
</reference>
<dbReference type="Pfam" id="PF01244">
    <property type="entry name" value="Peptidase_M19"/>
    <property type="match status" value="1"/>
</dbReference>
<keyword evidence="2" id="KW-1185">Reference proteome</keyword>
<dbReference type="PROSITE" id="PS51365">
    <property type="entry name" value="RENAL_DIPEPTIDASE_2"/>
    <property type="match status" value="1"/>
</dbReference>
<dbReference type="InterPro" id="IPR032466">
    <property type="entry name" value="Metal_Hydrolase"/>
</dbReference>
<gene>
    <name evidence="1" type="ORF">G5B42_00475</name>
</gene>
<dbReference type="RefSeq" id="WP_181338474.1">
    <property type="nucleotide sequence ID" value="NZ_JAAKDE010000001.1"/>
</dbReference>
<dbReference type="GO" id="GO:0006508">
    <property type="term" value="P:proteolysis"/>
    <property type="evidence" value="ECO:0007669"/>
    <property type="project" value="InterPro"/>
</dbReference>
<evidence type="ECO:0000313" key="1">
    <source>
        <dbReference type="EMBL" id="MBA2132039.1"/>
    </source>
</evidence>
<accession>A0A8J6HZK5</accession>
<dbReference type="GO" id="GO:0070573">
    <property type="term" value="F:metallodipeptidase activity"/>
    <property type="evidence" value="ECO:0007669"/>
    <property type="project" value="InterPro"/>
</dbReference>
<dbReference type="EMBL" id="JAAKDE010000001">
    <property type="protein sequence ID" value="MBA2132039.1"/>
    <property type="molecule type" value="Genomic_DNA"/>
</dbReference>
<comment type="caution">
    <text evidence="1">The sequence shown here is derived from an EMBL/GenBank/DDBJ whole genome shotgun (WGS) entry which is preliminary data.</text>
</comment>
<name>A0A8J6HZK5_9FIRM</name>
<dbReference type="AlphaFoldDB" id="A0A8J6HZK5"/>
<dbReference type="PANTHER" id="PTHR10443">
    <property type="entry name" value="MICROSOMAL DIPEPTIDASE"/>
    <property type="match status" value="1"/>
</dbReference>
<evidence type="ECO:0000313" key="2">
    <source>
        <dbReference type="Proteomes" id="UP000657177"/>
    </source>
</evidence>